<sequence length="296" mass="32037">MASTDHPTNVLVTENLALVGYHVNAMLARVPSYVSRSDLVSAGHLALVRAARSYDETTGVPFARYAALRIRGALVDELRSMDWVSRGARQRARRVTTLTDEMTGTLGRTPTREELAEAMGCAVEDVDAARGDAETRVLSIEGFDGSIAETVVATGMGPEESLLASERLQYLGAGIQALPERLRHVVEQLFFHDRPVAELAEELGVTQSRISQLRTEALALLRDGINSSLDPQLVPTAERPDGVAERRRRTYFAEVAARAATAGAAATVQQVPTQRFTPTATHDEYAALDARELAVG</sequence>
<evidence type="ECO:0000256" key="2">
    <source>
        <dbReference type="ARBA" id="ARBA00023082"/>
    </source>
</evidence>
<keyword evidence="9" id="KW-1185">Reference proteome</keyword>
<keyword evidence="8" id="KW-0966">Cell projection</keyword>
<dbReference type="InterPro" id="IPR007624">
    <property type="entry name" value="RNA_pol_sigma70_r3"/>
</dbReference>
<gene>
    <name evidence="8" type="ORF">N868_18205</name>
</gene>
<keyword evidence="8" id="KW-0969">Cilium</keyword>
<dbReference type="Pfam" id="PF04545">
    <property type="entry name" value="Sigma70_r4"/>
    <property type="match status" value="1"/>
</dbReference>
<dbReference type="GO" id="GO:0006352">
    <property type="term" value="P:DNA-templated transcription initiation"/>
    <property type="evidence" value="ECO:0007669"/>
    <property type="project" value="InterPro"/>
</dbReference>
<dbReference type="AlphaFoldDB" id="A0A0A0BWL5"/>
<dbReference type="Pfam" id="PF04539">
    <property type="entry name" value="Sigma70_r3"/>
    <property type="match status" value="1"/>
</dbReference>
<keyword evidence="4" id="KW-0804">Transcription</keyword>
<evidence type="ECO:0000256" key="4">
    <source>
        <dbReference type="ARBA" id="ARBA00023163"/>
    </source>
</evidence>
<feature type="domain" description="RNA polymerase sigma-70 region 4" evidence="7">
    <location>
        <begin position="175"/>
        <end position="222"/>
    </location>
</feature>
<evidence type="ECO:0000313" key="9">
    <source>
        <dbReference type="Proteomes" id="UP000029839"/>
    </source>
</evidence>
<evidence type="ECO:0000259" key="5">
    <source>
        <dbReference type="Pfam" id="PF04539"/>
    </source>
</evidence>
<comment type="caution">
    <text evidence="8">The sequence shown here is derived from an EMBL/GenBank/DDBJ whole genome shotgun (WGS) entry which is preliminary data.</text>
</comment>
<keyword evidence="2" id="KW-0731">Sigma factor</keyword>
<dbReference type="GO" id="GO:0003677">
    <property type="term" value="F:DNA binding"/>
    <property type="evidence" value="ECO:0007669"/>
    <property type="project" value="UniProtKB-KW"/>
</dbReference>
<dbReference type="SUPFAM" id="SSF88659">
    <property type="entry name" value="Sigma3 and sigma4 domains of RNA polymerase sigma factors"/>
    <property type="match status" value="2"/>
</dbReference>
<evidence type="ECO:0000313" key="8">
    <source>
        <dbReference type="EMBL" id="KGM12301.1"/>
    </source>
</evidence>
<evidence type="ECO:0000259" key="7">
    <source>
        <dbReference type="Pfam" id="PF04545"/>
    </source>
</evidence>
<feature type="domain" description="RNA polymerase sigma-70 region 3" evidence="5">
    <location>
        <begin position="92"/>
        <end position="134"/>
    </location>
</feature>
<reference evidence="8 9" key="1">
    <citation type="submission" date="2013-08" db="EMBL/GenBank/DDBJ databases">
        <title>Genome sequencing of Cellulomonas carbonis T26.</title>
        <authorList>
            <person name="Chen F."/>
            <person name="Li Y."/>
            <person name="Wang G."/>
        </authorList>
    </citation>
    <scope>NUCLEOTIDE SEQUENCE [LARGE SCALE GENOMIC DNA]</scope>
    <source>
        <strain evidence="8 9">T26</strain>
    </source>
</reference>
<protein>
    <submittedName>
        <fullName evidence="8">Flagellar biosynthesis protein FliA</fullName>
    </submittedName>
</protein>
<proteinExistence type="predicted"/>
<keyword evidence="3" id="KW-0238">DNA-binding</keyword>
<dbReference type="RefSeq" id="WP_081978473.1">
    <property type="nucleotide sequence ID" value="NZ_AXCY01000006.1"/>
</dbReference>
<dbReference type="Pfam" id="PF04542">
    <property type="entry name" value="Sigma70_r2"/>
    <property type="match status" value="1"/>
</dbReference>
<dbReference type="NCBIfam" id="TIGR02937">
    <property type="entry name" value="sigma70-ECF"/>
    <property type="match status" value="1"/>
</dbReference>
<organism evidence="8 9">
    <name type="scientific">Cellulomonas carbonis T26</name>
    <dbReference type="NCBI Taxonomy" id="947969"/>
    <lineage>
        <taxon>Bacteria</taxon>
        <taxon>Bacillati</taxon>
        <taxon>Actinomycetota</taxon>
        <taxon>Actinomycetes</taxon>
        <taxon>Micrococcales</taxon>
        <taxon>Cellulomonadaceae</taxon>
        <taxon>Cellulomonas</taxon>
    </lineage>
</organism>
<dbReference type="GO" id="GO:0016987">
    <property type="term" value="F:sigma factor activity"/>
    <property type="evidence" value="ECO:0007669"/>
    <property type="project" value="UniProtKB-KW"/>
</dbReference>
<dbReference type="Gene3D" id="1.10.1740.10">
    <property type="match status" value="1"/>
</dbReference>
<dbReference type="InterPro" id="IPR014284">
    <property type="entry name" value="RNA_pol_sigma-70_dom"/>
</dbReference>
<dbReference type="EMBL" id="AXCY01000006">
    <property type="protein sequence ID" value="KGM12301.1"/>
    <property type="molecule type" value="Genomic_DNA"/>
</dbReference>
<dbReference type="InterPro" id="IPR007630">
    <property type="entry name" value="RNA_pol_sigma70_r4"/>
</dbReference>
<dbReference type="OrthoDB" id="9799825at2"/>
<dbReference type="InterPro" id="IPR013324">
    <property type="entry name" value="RNA_pol_sigma_r3/r4-like"/>
</dbReference>
<dbReference type="InterPro" id="IPR013325">
    <property type="entry name" value="RNA_pol_sigma_r2"/>
</dbReference>
<keyword evidence="8" id="KW-0282">Flagellum</keyword>
<dbReference type="PRINTS" id="PR00046">
    <property type="entry name" value="SIGMA70FCT"/>
</dbReference>
<name>A0A0A0BWL5_9CELL</name>
<evidence type="ECO:0000256" key="1">
    <source>
        <dbReference type="ARBA" id="ARBA00023015"/>
    </source>
</evidence>
<dbReference type="Gene3D" id="1.20.140.160">
    <property type="match status" value="1"/>
</dbReference>
<reference evidence="8 9" key="2">
    <citation type="journal article" date="2015" name="Stand. Genomic Sci.">
        <title>Draft genome sequence of Cellulomonas carbonis T26(T) and comparative analysis of six Cellulomonas genomes.</title>
        <authorList>
            <person name="Zhuang W."/>
            <person name="Zhang S."/>
            <person name="Xia X."/>
            <person name="Wang G."/>
        </authorList>
    </citation>
    <scope>NUCLEOTIDE SEQUENCE [LARGE SCALE GENOMIC DNA]</scope>
    <source>
        <strain evidence="8 9">T26</strain>
    </source>
</reference>
<dbReference type="PANTHER" id="PTHR30385">
    <property type="entry name" value="SIGMA FACTOR F FLAGELLAR"/>
    <property type="match status" value="1"/>
</dbReference>
<evidence type="ECO:0000256" key="3">
    <source>
        <dbReference type="ARBA" id="ARBA00023125"/>
    </source>
</evidence>
<feature type="domain" description="RNA polymerase sigma-70 region 2" evidence="6">
    <location>
        <begin position="12"/>
        <end position="83"/>
    </location>
</feature>
<accession>A0A0A0BWL5</accession>
<dbReference type="SUPFAM" id="SSF88946">
    <property type="entry name" value="Sigma2 domain of RNA polymerase sigma factors"/>
    <property type="match status" value="1"/>
</dbReference>
<dbReference type="InterPro" id="IPR000943">
    <property type="entry name" value="RNA_pol_sigma70"/>
</dbReference>
<keyword evidence="1" id="KW-0805">Transcription regulation</keyword>
<evidence type="ECO:0000259" key="6">
    <source>
        <dbReference type="Pfam" id="PF04542"/>
    </source>
</evidence>
<dbReference type="InterPro" id="IPR007627">
    <property type="entry name" value="RNA_pol_sigma70_r2"/>
</dbReference>
<dbReference type="Proteomes" id="UP000029839">
    <property type="component" value="Unassembled WGS sequence"/>
</dbReference>